<dbReference type="Proteomes" id="UP001497382">
    <property type="component" value="Unassembled WGS sequence"/>
</dbReference>
<dbReference type="EMBL" id="CAXIEN010000024">
    <property type="protein sequence ID" value="CAL1266522.1"/>
    <property type="molecule type" value="Genomic_DNA"/>
</dbReference>
<name>A0AAV1Z693_9ARAC</name>
<comment type="caution">
    <text evidence="2">The sequence shown here is derived from an EMBL/GenBank/DDBJ whole genome shotgun (WGS) entry which is preliminary data.</text>
</comment>
<keyword evidence="3" id="KW-1185">Reference proteome</keyword>
<evidence type="ECO:0000256" key="1">
    <source>
        <dbReference type="SAM" id="MobiDB-lite"/>
    </source>
</evidence>
<accession>A0AAV1Z693</accession>
<feature type="compositionally biased region" description="Basic residues" evidence="1">
    <location>
        <begin position="48"/>
        <end position="60"/>
    </location>
</feature>
<proteinExistence type="predicted"/>
<reference evidence="2 3" key="1">
    <citation type="submission" date="2024-04" db="EMBL/GenBank/DDBJ databases">
        <authorList>
            <person name="Rising A."/>
            <person name="Reimegard J."/>
            <person name="Sonavane S."/>
            <person name="Akerstrom W."/>
            <person name="Nylinder S."/>
            <person name="Hedman E."/>
            <person name="Kallberg Y."/>
        </authorList>
    </citation>
    <scope>NUCLEOTIDE SEQUENCE [LARGE SCALE GENOMIC DNA]</scope>
</reference>
<dbReference type="AlphaFoldDB" id="A0AAV1Z693"/>
<evidence type="ECO:0000313" key="3">
    <source>
        <dbReference type="Proteomes" id="UP001497382"/>
    </source>
</evidence>
<sequence>MTKRVHSFRRKGPTKDFFCRWQDFSLQAHFQVTGALKQNQRAAGWKKFNQRKKCGTRHAP</sequence>
<protein>
    <submittedName>
        <fullName evidence="2">Uncharacterized protein</fullName>
    </submittedName>
</protein>
<organism evidence="2 3">
    <name type="scientific">Larinioides sclopetarius</name>
    <dbReference type="NCBI Taxonomy" id="280406"/>
    <lineage>
        <taxon>Eukaryota</taxon>
        <taxon>Metazoa</taxon>
        <taxon>Ecdysozoa</taxon>
        <taxon>Arthropoda</taxon>
        <taxon>Chelicerata</taxon>
        <taxon>Arachnida</taxon>
        <taxon>Araneae</taxon>
        <taxon>Araneomorphae</taxon>
        <taxon>Entelegynae</taxon>
        <taxon>Araneoidea</taxon>
        <taxon>Araneidae</taxon>
        <taxon>Larinioides</taxon>
    </lineage>
</organism>
<gene>
    <name evidence="2" type="ORF">LARSCL_LOCUS3146</name>
</gene>
<feature type="region of interest" description="Disordered" evidence="1">
    <location>
        <begin position="41"/>
        <end position="60"/>
    </location>
</feature>
<evidence type="ECO:0000313" key="2">
    <source>
        <dbReference type="EMBL" id="CAL1266522.1"/>
    </source>
</evidence>